<dbReference type="AlphaFoldDB" id="A0A0C3ARG7"/>
<evidence type="ECO:0000313" key="3">
    <source>
        <dbReference type="Proteomes" id="UP000054166"/>
    </source>
</evidence>
<dbReference type="OrthoDB" id="3059542at2759"/>
<feature type="compositionally biased region" description="Low complexity" evidence="1">
    <location>
        <begin position="99"/>
        <end position="109"/>
    </location>
</feature>
<dbReference type="EMBL" id="KN833034">
    <property type="protein sequence ID" value="KIM76538.1"/>
    <property type="molecule type" value="Genomic_DNA"/>
</dbReference>
<reference evidence="2 3" key="1">
    <citation type="submission" date="2014-04" db="EMBL/GenBank/DDBJ databases">
        <authorList>
            <consortium name="DOE Joint Genome Institute"/>
            <person name="Kuo A."/>
            <person name="Tarkka M."/>
            <person name="Buscot F."/>
            <person name="Kohler A."/>
            <person name="Nagy L.G."/>
            <person name="Floudas D."/>
            <person name="Copeland A."/>
            <person name="Barry K.W."/>
            <person name="Cichocki N."/>
            <person name="Veneault-Fourrey C."/>
            <person name="LaButti K."/>
            <person name="Lindquist E.A."/>
            <person name="Lipzen A."/>
            <person name="Lundell T."/>
            <person name="Morin E."/>
            <person name="Murat C."/>
            <person name="Sun H."/>
            <person name="Tunlid A."/>
            <person name="Henrissat B."/>
            <person name="Grigoriev I.V."/>
            <person name="Hibbett D.S."/>
            <person name="Martin F."/>
            <person name="Nordberg H.P."/>
            <person name="Cantor M.N."/>
            <person name="Hua S.X."/>
        </authorList>
    </citation>
    <scope>NUCLEOTIDE SEQUENCE [LARGE SCALE GENOMIC DNA]</scope>
    <source>
        <strain evidence="2 3">F 1598</strain>
    </source>
</reference>
<sequence>MGSTSVRSPGKSALIFDYILSRFQGELQKSRETGASLQNLTGPIDDIHDTLGGSLPSNLPPYPSALPLSLHLNPKIPRNHHSNLRLQQHHSPPPLQVTSNLSSSKSNPPSRAPLTKCECWKVSLPNRTRVSVGLRC</sequence>
<protein>
    <submittedName>
        <fullName evidence="2">Uncharacterized protein</fullName>
    </submittedName>
</protein>
<evidence type="ECO:0000313" key="2">
    <source>
        <dbReference type="EMBL" id="KIM76538.1"/>
    </source>
</evidence>
<dbReference type="Proteomes" id="UP000054166">
    <property type="component" value="Unassembled WGS sequence"/>
</dbReference>
<name>A0A0C3ARG7_PILCF</name>
<dbReference type="HOGENOM" id="CLU_1876207_0_0_1"/>
<accession>A0A0C3ARG7</accession>
<reference evidence="3" key="2">
    <citation type="submission" date="2015-01" db="EMBL/GenBank/DDBJ databases">
        <title>Evolutionary Origins and Diversification of the Mycorrhizal Mutualists.</title>
        <authorList>
            <consortium name="DOE Joint Genome Institute"/>
            <consortium name="Mycorrhizal Genomics Consortium"/>
            <person name="Kohler A."/>
            <person name="Kuo A."/>
            <person name="Nagy L.G."/>
            <person name="Floudas D."/>
            <person name="Copeland A."/>
            <person name="Barry K.W."/>
            <person name="Cichocki N."/>
            <person name="Veneault-Fourrey C."/>
            <person name="LaButti K."/>
            <person name="Lindquist E.A."/>
            <person name="Lipzen A."/>
            <person name="Lundell T."/>
            <person name="Morin E."/>
            <person name="Murat C."/>
            <person name="Riley R."/>
            <person name="Ohm R."/>
            <person name="Sun H."/>
            <person name="Tunlid A."/>
            <person name="Henrissat B."/>
            <person name="Grigoriev I.V."/>
            <person name="Hibbett D.S."/>
            <person name="Martin F."/>
        </authorList>
    </citation>
    <scope>NUCLEOTIDE SEQUENCE [LARGE SCALE GENOMIC DNA]</scope>
    <source>
        <strain evidence="3">F 1598</strain>
    </source>
</reference>
<proteinExistence type="predicted"/>
<evidence type="ECO:0000256" key="1">
    <source>
        <dbReference type="SAM" id="MobiDB-lite"/>
    </source>
</evidence>
<dbReference type="InParanoid" id="A0A0C3ARG7"/>
<organism evidence="2 3">
    <name type="scientific">Piloderma croceum (strain F 1598)</name>
    <dbReference type="NCBI Taxonomy" id="765440"/>
    <lineage>
        <taxon>Eukaryota</taxon>
        <taxon>Fungi</taxon>
        <taxon>Dikarya</taxon>
        <taxon>Basidiomycota</taxon>
        <taxon>Agaricomycotina</taxon>
        <taxon>Agaricomycetes</taxon>
        <taxon>Agaricomycetidae</taxon>
        <taxon>Atheliales</taxon>
        <taxon>Atheliaceae</taxon>
        <taxon>Piloderma</taxon>
    </lineage>
</organism>
<gene>
    <name evidence="2" type="ORF">PILCRDRAFT_645865</name>
</gene>
<keyword evidence="3" id="KW-1185">Reference proteome</keyword>
<feature type="region of interest" description="Disordered" evidence="1">
    <location>
        <begin position="70"/>
        <end position="113"/>
    </location>
</feature>